<dbReference type="InterPro" id="IPR011004">
    <property type="entry name" value="Trimer_LpxA-like_sf"/>
</dbReference>
<dbReference type="Gene3D" id="2.160.10.10">
    <property type="entry name" value="Hexapeptide repeat proteins"/>
    <property type="match status" value="1"/>
</dbReference>
<dbReference type="GO" id="GO:0016740">
    <property type="term" value="F:transferase activity"/>
    <property type="evidence" value="ECO:0007669"/>
    <property type="project" value="UniProtKB-KW"/>
</dbReference>
<dbReference type="RefSeq" id="WP_011187264.1">
    <property type="nucleotide sequence ID" value="NC_006138.1"/>
</dbReference>
<dbReference type="STRING" id="177439.DP0019"/>
<organism evidence="1 2">
    <name type="scientific">Desulfotalea psychrophila (strain LSv54 / DSM 12343)</name>
    <dbReference type="NCBI Taxonomy" id="177439"/>
    <lineage>
        <taxon>Bacteria</taxon>
        <taxon>Pseudomonadati</taxon>
        <taxon>Thermodesulfobacteriota</taxon>
        <taxon>Desulfobulbia</taxon>
        <taxon>Desulfobulbales</taxon>
        <taxon>Desulfocapsaceae</taxon>
        <taxon>Desulfotalea</taxon>
    </lineage>
</organism>
<dbReference type="OrthoDB" id="9815592at2"/>
<dbReference type="InterPro" id="IPR051159">
    <property type="entry name" value="Hexapeptide_acetyltransf"/>
</dbReference>
<evidence type="ECO:0000313" key="2">
    <source>
        <dbReference type="Proteomes" id="UP000000602"/>
    </source>
</evidence>
<dbReference type="eggNOG" id="COG0110">
    <property type="taxonomic scope" value="Bacteria"/>
</dbReference>
<accession>Q6ASB5</accession>
<protein>
    <submittedName>
        <fullName evidence="1">Related to maltose acetyltransferase</fullName>
    </submittedName>
</protein>
<dbReference type="EMBL" id="CR522870">
    <property type="protein sequence ID" value="CAG34748.1"/>
    <property type="molecule type" value="Genomic_DNA"/>
</dbReference>
<sequence length="215" mass="23559">MLFLSYFSRVKSEGSDNIVSIPGRGKVRKISIKGDGNSITSKSILDSMRISIIGDRNRVYIAENTSLMNDTIHIGTDDCPVCECSLIIGQDSKSNGSTIMMLEDKSVIEIGRDCSFAAGAQIWCTDSHSMLDTNNCVTNRGRYIKIGDHVWCGLDVKIGKNVIIADNCMVGWGSIVTKSFEENNVLIAGNPAKIVKTNICWDLARPNVLLKKAEH</sequence>
<reference evidence="2" key="1">
    <citation type="journal article" date="2004" name="Environ. Microbiol.">
        <title>The genome of Desulfotalea psychrophila, a sulfate-reducing bacterium from permanently cold Arctic sediments.</title>
        <authorList>
            <person name="Rabus R."/>
            <person name="Ruepp A."/>
            <person name="Frickey T."/>
            <person name="Rattei T."/>
            <person name="Fartmann B."/>
            <person name="Stark M."/>
            <person name="Bauer M."/>
            <person name="Zibat A."/>
            <person name="Lombardot T."/>
            <person name="Becker I."/>
            <person name="Amann J."/>
            <person name="Gellner K."/>
            <person name="Teeling H."/>
            <person name="Leuschner W.D."/>
            <person name="Gloeckner F.-O."/>
            <person name="Lupas A.N."/>
            <person name="Amann R."/>
            <person name="Klenk H.-P."/>
        </authorList>
    </citation>
    <scope>NUCLEOTIDE SEQUENCE [LARGE SCALE GENOMIC DNA]</scope>
    <source>
        <strain evidence="2">DSM 12343 / LSv54</strain>
    </source>
</reference>
<dbReference type="Proteomes" id="UP000000602">
    <property type="component" value="Chromosome"/>
</dbReference>
<name>Q6ASB5_DESPS</name>
<gene>
    <name evidence="1" type="ordered locus">DP0019</name>
</gene>
<keyword evidence="2" id="KW-1185">Reference proteome</keyword>
<keyword evidence="1" id="KW-0808">Transferase</keyword>
<dbReference type="SUPFAM" id="SSF51161">
    <property type="entry name" value="Trimeric LpxA-like enzymes"/>
    <property type="match status" value="1"/>
</dbReference>
<dbReference type="PANTHER" id="PTHR23416">
    <property type="entry name" value="SIALIC ACID SYNTHASE-RELATED"/>
    <property type="match status" value="1"/>
</dbReference>
<dbReference type="HOGENOM" id="CLU_051638_6_2_7"/>
<proteinExistence type="predicted"/>
<dbReference type="AlphaFoldDB" id="Q6ASB5"/>
<evidence type="ECO:0000313" key="1">
    <source>
        <dbReference type="EMBL" id="CAG34748.1"/>
    </source>
</evidence>
<dbReference type="KEGG" id="dps:DP0019"/>
<dbReference type="CDD" id="cd04647">
    <property type="entry name" value="LbH_MAT_like"/>
    <property type="match status" value="1"/>
</dbReference>